<accession>A0A1D3JCV4</accession>
<dbReference type="Proteomes" id="UP000242942">
    <property type="component" value="Unassembled WGS sequence"/>
</dbReference>
<dbReference type="InterPro" id="IPR044885">
    <property type="entry name" value="PRESA_N_sf"/>
</dbReference>
<reference evidence="2 3" key="1">
    <citation type="submission" date="2016-06" db="EMBL/GenBank/DDBJ databases">
        <authorList>
            <consortium name="Pathogen Informatics"/>
        </authorList>
    </citation>
    <scope>NUCLEOTIDE SEQUENCE [LARGE SCALE GENOMIC DNA]</scope>
    <source>
        <strain evidence="2">PocGH01</strain>
    </source>
</reference>
<dbReference type="VEuPathDB" id="PlasmoDB:PocGH01_00129500"/>
<evidence type="ECO:0000313" key="3">
    <source>
        <dbReference type="Proteomes" id="UP000242942"/>
    </source>
</evidence>
<name>A0A1D3JCV4_PLAOA</name>
<dbReference type="VEuPathDB" id="PlasmoDB:POWCR01_060026000"/>
<dbReference type="EMBL" id="FLRI01000135">
    <property type="protein sequence ID" value="SBT83548.1"/>
    <property type="molecule type" value="Genomic_DNA"/>
</dbReference>
<keyword evidence="3" id="KW-1185">Reference proteome</keyword>
<dbReference type="Pfam" id="PF09687">
    <property type="entry name" value="PRESAN"/>
    <property type="match status" value="1"/>
</dbReference>
<dbReference type="InterPro" id="IPR019111">
    <property type="entry name" value="PRESA_N"/>
</dbReference>
<proteinExistence type="predicted"/>
<gene>
    <name evidence="2" type="primary">PocGH01_00129500</name>
    <name evidence="2" type="ORF">POCGH01_00129500</name>
</gene>
<feature type="domain" description="Plasmodium RESA N-terminal" evidence="1">
    <location>
        <begin position="164"/>
        <end position="287"/>
    </location>
</feature>
<dbReference type="OrthoDB" id="380684at2759"/>
<dbReference type="Gene3D" id="6.10.280.180">
    <property type="entry name" value="Plasmodium RESA, N-terminal helical domain"/>
    <property type="match status" value="1"/>
</dbReference>
<dbReference type="AlphaFoldDB" id="A0A1D3JCV4"/>
<protein>
    <recommendedName>
        <fullName evidence="1">Plasmodium RESA N-terminal domain-containing protein</fullName>
    </recommendedName>
</protein>
<dbReference type="PANTHER" id="PTHR36193">
    <property type="entry name" value="PHISTB DOMAIN-CONTAINING RESA-LIKE PROTEIN 1"/>
    <property type="match status" value="1"/>
</dbReference>
<organism evidence="2 3">
    <name type="scientific">Plasmodium ovale</name>
    <name type="common">malaria parasite P. ovale</name>
    <dbReference type="NCBI Taxonomy" id="36330"/>
    <lineage>
        <taxon>Eukaryota</taxon>
        <taxon>Sar</taxon>
        <taxon>Alveolata</taxon>
        <taxon>Apicomplexa</taxon>
        <taxon>Aconoidasida</taxon>
        <taxon>Haemosporida</taxon>
        <taxon>Plasmodiidae</taxon>
        <taxon>Plasmodium</taxon>
        <taxon>Plasmodium (Plasmodium)</taxon>
    </lineage>
</organism>
<evidence type="ECO:0000259" key="1">
    <source>
        <dbReference type="Pfam" id="PF09687"/>
    </source>
</evidence>
<dbReference type="InterPro" id="IPR006526">
    <property type="entry name" value="Export_prot_PHISTa/b/c"/>
</dbReference>
<dbReference type="NCBIfam" id="TIGR01639">
    <property type="entry name" value="P_fal_TIGR01639"/>
    <property type="match status" value="1"/>
</dbReference>
<evidence type="ECO:0000313" key="2">
    <source>
        <dbReference type="EMBL" id="SBT83548.1"/>
    </source>
</evidence>
<sequence length="302" mass="36300">MDGYIKEQNILLYATSSFGNIQKGGNYLKELKEKEINDEKKTMERPIFFKSLFRALVLSLFYLLLQNISSSKTNENLIFYSNIRNSRILYNDILSFAKWSKVHDIEGIKGKNIPSREVNNIHSDMVNNNDKESKNIFVSNKSQETYKKNEMLFTCKDSNGCGEISDYELNQKINNLKGPVDSKTMYLVWNYVSNHEKKKYVLMQEEMLNYCKLLAKHYNIPDKFEKEKWQYVNNKMTKALLKKERFDLKNIKEFAKEELCARWEFQRYINLKRRSWNELREHTKEKWANQLNNWFKTYREKK</sequence>
<dbReference type="PANTHER" id="PTHR36193:SF23">
    <property type="entry name" value="PHISTB DOMAIN-CONTAINING RESA-LIKE PROTEIN 1"/>
    <property type="match status" value="1"/>
</dbReference>